<dbReference type="AlphaFoldDB" id="Q67SR9"/>
<protein>
    <submittedName>
        <fullName evidence="2">Alpha/beta hydrolase</fullName>
    </submittedName>
</protein>
<accession>Q67SR9</accession>
<dbReference type="ESTHER" id="symth-q67sr9">
    <property type="family name" value="6_AlphaBeta_hydrolase"/>
</dbReference>
<organism evidence="2 3">
    <name type="scientific">Symbiobacterium thermophilum (strain DSM 24528 / JCM 14929 / IAM 14863 / T)</name>
    <dbReference type="NCBI Taxonomy" id="292459"/>
    <lineage>
        <taxon>Bacteria</taxon>
        <taxon>Bacillati</taxon>
        <taxon>Bacillota</taxon>
        <taxon>Clostridia</taxon>
        <taxon>Eubacteriales</taxon>
        <taxon>Symbiobacteriaceae</taxon>
        <taxon>Symbiobacterium</taxon>
    </lineage>
</organism>
<keyword evidence="3" id="KW-1185">Reference proteome</keyword>
<dbReference type="SUPFAM" id="SSF53474">
    <property type="entry name" value="alpha/beta-Hydrolases"/>
    <property type="match status" value="1"/>
</dbReference>
<reference evidence="2 3" key="1">
    <citation type="journal article" date="2004" name="Nucleic Acids Res.">
        <title>Genome sequence of Symbiobacterium thermophilum, an uncultivable bacterium that depends on microbial commensalism.</title>
        <authorList>
            <person name="Ueda K."/>
            <person name="Yamashita A."/>
            <person name="Ishikawa J."/>
            <person name="Shimada M."/>
            <person name="Watsuji T."/>
            <person name="Morimura K."/>
            <person name="Ikeda H."/>
            <person name="Hattori M."/>
            <person name="Beppu T."/>
        </authorList>
    </citation>
    <scope>NUCLEOTIDE SEQUENCE [LARGE SCALE GENOMIC DNA]</scope>
    <source>
        <strain evidence="3">T / IAM 14863</strain>
    </source>
</reference>
<dbReference type="NCBIfam" id="NF047558">
    <property type="entry name" value="TPR_END_plus"/>
    <property type="match status" value="1"/>
</dbReference>
<dbReference type="Proteomes" id="UP000000417">
    <property type="component" value="Chromosome"/>
</dbReference>
<proteinExistence type="predicted"/>
<dbReference type="OrthoDB" id="1886118at2"/>
<sequence length="307" mass="33748">MEVRGFRELQYEVYRLYGEGAYREALALIEREAARFAHRASDIYYWRACLACRAEGADAGLRWLQEAAERGLWYHERILRDPDLAPLRDDPRLKPLLAVFEERRAAAQATARPVLYTYSPEGEPKGLLLALHGNASNFEDSEERGQWLPALAAGWRVALAQSSQVWAPGKYFWSGRDQGLAEVSAHLGALNPPEATVVAGFSMGGALAVYAALCGSLPVSWFLAVAPAIRVESVLPLLETCPRDVQGYVVVGDQDFGYPAACRFAEAMQQAGLPCELEVRSGLAHDFPMDFSAGLTQRLEALCRAGS</sequence>
<feature type="domain" description="BCE-2095-like N-terminal" evidence="1">
    <location>
        <begin position="12"/>
        <end position="107"/>
    </location>
</feature>
<dbReference type="eggNOG" id="COG0400">
    <property type="taxonomic scope" value="Bacteria"/>
</dbReference>
<name>Q67SR9_SYMTH</name>
<dbReference type="InterPro" id="IPR054527">
    <property type="entry name" value="BCE_2095-like_N"/>
</dbReference>
<dbReference type="Pfam" id="PF22316">
    <property type="entry name" value="ABhydrolase-like_N"/>
    <property type="match status" value="1"/>
</dbReference>
<keyword evidence="2" id="KW-0378">Hydrolase</keyword>
<evidence type="ECO:0000259" key="1">
    <source>
        <dbReference type="Pfam" id="PF22316"/>
    </source>
</evidence>
<gene>
    <name evidence="2" type="ordered locus">STH289</name>
</gene>
<dbReference type="InterPro" id="IPR029058">
    <property type="entry name" value="AB_hydrolase_fold"/>
</dbReference>
<dbReference type="GO" id="GO:0016787">
    <property type="term" value="F:hydrolase activity"/>
    <property type="evidence" value="ECO:0007669"/>
    <property type="project" value="UniProtKB-KW"/>
</dbReference>
<dbReference type="Gene3D" id="3.40.50.1820">
    <property type="entry name" value="alpha/beta hydrolase"/>
    <property type="match status" value="1"/>
</dbReference>
<dbReference type="EMBL" id="AP006840">
    <property type="protein sequence ID" value="BAD39274.1"/>
    <property type="molecule type" value="Genomic_DNA"/>
</dbReference>
<evidence type="ECO:0000313" key="2">
    <source>
        <dbReference type="EMBL" id="BAD39274.1"/>
    </source>
</evidence>
<evidence type="ECO:0000313" key="3">
    <source>
        <dbReference type="Proteomes" id="UP000000417"/>
    </source>
</evidence>
<dbReference type="HOGENOM" id="CLU_076826_0_0_9"/>
<dbReference type="RefSeq" id="WP_011194424.1">
    <property type="nucleotide sequence ID" value="NC_006177.1"/>
</dbReference>
<dbReference type="KEGG" id="sth:STH289"/>